<feature type="transmembrane region" description="Helical" evidence="1">
    <location>
        <begin position="225"/>
        <end position="249"/>
    </location>
</feature>
<keyword evidence="1" id="KW-0812">Transmembrane</keyword>
<sequence length="262" mass="29362">MRMKKQVTMDKEYCNMEKIVSKTACKSSSVPAVASSSKTKMEATDRKVSTGTLNRLILVAQALESEVETRRNDDISAIKITFSIRVANTILLLLINILLFSGFGKYQVQKDGRYQDLMLTADKWTYDSSNDELPETFAYLRLSGQYLSACITVFLLFSTFFLQLLHLCGISISRITNMCYSFGAVPFTLFVFGLEMHYSTCPWLDEYFISYSMSDMSSQCAINGWALAGIFSLLSCGLFVSEGIITAFFGNSHATENKETIV</sequence>
<gene>
    <name evidence="2" type="primary">Cni-C25B8.8</name>
    <name evidence="2" type="synonym">Cnig_chr_X.g24568</name>
    <name evidence="2" type="ORF">B9Z55_024568</name>
</gene>
<accession>A0A2G5SUK7</accession>
<keyword evidence="1" id="KW-0472">Membrane</keyword>
<protein>
    <recommendedName>
        <fullName evidence="4">MARVEL domain-containing protein</fullName>
    </recommendedName>
</protein>
<organism evidence="2 3">
    <name type="scientific">Caenorhabditis nigoni</name>
    <dbReference type="NCBI Taxonomy" id="1611254"/>
    <lineage>
        <taxon>Eukaryota</taxon>
        <taxon>Metazoa</taxon>
        <taxon>Ecdysozoa</taxon>
        <taxon>Nematoda</taxon>
        <taxon>Chromadorea</taxon>
        <taxon>Rhabditida</taxon>
        <taxon>Rhabditina</taxon>
        <taxon>Rhabditomorpha</taxon>
        <taxon>Rhabditoidea</taxon>
        <taxon>Rhabditidae</taxon>
        <taxon>Peloderinae</taxon>
        <taxon>Caenorhabditis</taxon>
    </lineage>
</organism>
<reference evidence="3" key="1">
    <citation type="submission" date="2017-10" db="EMBL/GenBank/DDBJ databases">
        <title>Rapid genome shrinkage in a self-fertile nematode reveals novel sperm competition proteins.</title>
        <authorList>
            <person name="Yin D."/>
            <person name="Schwarz E.M."/>
            <person name="Thomas C.G."/>
            <person name="Felde R.L."/>
            <person name="Korf I.F."/>
            <person name="Cutter A.D."/>
            <person name="Schartner C.M."/>
            <person name="Ralston E.J."/>
            <person name="Meyer B.J."/>
            <person name="Haag E.S."/>
        </authorList>
    </citation>
    <scope>NUCLEOTIDE SEQUENCE [LARGE SCALE GENOMIC DNA]</scope>
    <source>
        <strain evidence="3">JU1422</strain>
    </source>
</reference>
<dbReference type="AlphaFoldDB" id="A0A2G5SUK7"/>
<evidence type="ECO:0000256" key="1">
    <source>
        <dbReference type="SAM" id="Phobius"/>
    </source>
</evidence>
<feature type="transmembrane region" description="Helical" evidence="1">
    <location>
        <begin position="179"/>
        <end position="198"/>
    </location>
</feature>
<feature type="transmembrane region" description="Helical" evidence="1">
    <location>
        <begin position="146"/>
        <end position="167"/>
    </location>
</feature>
<name>A0A2G5SUK7_9PELO</name>
<dbReference type="Proteomes" id="UP000230233">
    <property type="component" value="Chromosome X"/>
</dbReference>
<keyword evidence="1" id="KW-1133">Transmembrane helix</keyword>
<proteinExistence type="predicted"/>
<evidence type="ECO:0000313" key="3">
    <source>
        <dbReference type="Proteomes" id="UP000230233"/>
    </source>
</evidence>
<evidence type="ECO:0008006" key="4">
    <source>
        <dbReference type="Google" id="ProtNLM"/>
    </source>
</evidence>
<dbReference type="OrthoDB" id="5804949at2759"/>
<dbReference type="EMBL" id="PDUG01000006">
    <property type="protein sequence ID" value="PIC18804.1"/>
    <property type="molecule type" value="Genomic_DNA"/>
</dbReference>
<comment type="caution">
    <text evidence="2">The sequence shown here is derived from an EMBL/GenBank/DDBJ whole genome shotgun (WGS) entry which is preliminary data.</text>
</comment>
<feature type="transmembrane region" description="Helical" evidence="1">
    <location>
        <begin position="86"/>
        <end position="104"/>
    </location>
</feature>
<evidence type="ECO:0000313" key="2">
    <source>
        <dbReference type="EMBL" id="PIC18804.1"/>
    </source>
</evidence>
<keyword evidence="3" id="KW-1185">Reference proteome</keyword>